<feature type="region of interest" description="Disordered" evidence="1">
    <location>
        <begin position="38"/>
        <end position="119"/>
    </location>
</feature>
<dbReference type="AlphaFoldDB" id="A0A2R8ZGD8"/>
<evidence type="ECO:0000256" key="1">
    <source>
        <dbReference type="SAM" id="MobiDB-lite"/>
    </source>
</evidence>
<dbReference type="EMBL" id="AJFE02012073">
    <property type="status" value="NOT_ANNOTATED_CDS"/>
    <property type="molecule type" value="Genomic_DNA"/>
</dbReference>
<sequence>MPDVFMLASSSALQCGRGVPCFLRTEVGAGHLVNEETKTEKVGNQTSVIPATSRQAALGTSWTQTRTQPLQERSYGHPRGNNASGMGGHRMFPGPLRGPAAQVLENECGSLGRAAEGRS</sequence>
<dbReference type="Bgee" id="ENSPPAG00000016504">
    <property type="expression patterns" value="Expressed in testis and 6 other cell types or tissues"/>
</dbReference>
<dbReference type="Ensembl" id="ENSPPAT00000018073.1">
    <property type="protein sequence ID" value="ENSPPAP00000003910.1"/>
    <property type="gene ID" value="ENSPPAG00000016504.1"/>
</dbReference>
<protein>
    <submittedName>
        <fullName evidence="2">Uncharacterized protein</fullName>
    </submittedName>
</protein>
<name>A0A2R8ZGD8_PANPA</name>
<reference evidence="2" key="3">
    <citation type="submission" date="2025-09" db="UniProtKB">
        <authorList>
            <consortium name="Ensembl"/>
        </authorList>
    </citation>
    <scope>IDENTIFICATION</scope>
</reference>
<keyword evidence="3" id="KW-1185">Reference proteome</keyword>
<evidence type="ECO:0000313" key="3">
    <source>
        <dbReference type="Proteomes" id="UP000240080"/>
    </source>
</evidence>
<organism evidence="2 3">
    <name type="scientific">Pan paniscus</name>
    <name type="common">Pygmy chimpanzee</name>
    <name type="synonym">Bonobo</name>
    <dbReference type="NCBI Taxonomy" id="9597"/>
    <lineage>
        <taxon>Eukaryota</taxon>
        <taxon>Metazoa</taxon>
        <taxon>Chordata</taxon>
        <taxon>Craniata</taxon>
        <taxon>Vertebrata</taxon>
        <taxon>Euteleostomi</taxon>
        <taxon>Mammalia</taxon>
        <taxon>Eutheria</taxon>
        <taxon>Euarchontoglires</taxon>
        <taxon>Primates</taxon>
        <taxon>Haplorrhini</taxon>
        <taxon>Catarrhini</taxon>
        <taxon>Hominidae</taxon>
        <taxon>Pan</taxon>
    </lineage>
</organism>
<evidence type="ECO:0000313" key="2">
    <source>
        <dbReference type="Ensembl" id="ENSPPAP00000003910.1"/>
    </source>
</evidence>
<dbReference type="OMA" id="GGHRMFP"/>
<accession>A0A2R8ZGD8</accession>
<dbReference type="Proteomes" id="UP000240080">
    <property type="component" value="Chromosome 5"/>
</dbReference>
<reference evidence="2" key="2">
    <citation type="submission" date="2025-08" db="UniProtKB">
        <authorList>
            <consortium name="Ensembl"/>
        </authorList>
    </citation>
    <scope>IDENTIFICATION</scope>
</reference>
<proteinExistence type="predicted"/>
<reference evidence="2 3" key="1">
    <citation type="journal article" date="2012" name="Nature">
        <title>The bonobo genome compared with the chimpanzee and human genomes.</title>
        <authorList>
            <person name="Prufer K."/>
            <person name="Munch K."/>
            <person name="Hellmann I."/>
            <person name="Akagi K."/>
            <person name="Miller J.R."/>
            <person name="Walenz B."/>
            <person name="Koren S."/>
            <person name="Sutton G."/>
            <person name="Kodira C."/>
            <person name="Winer R."/>
            <person name="Knight J.R."/>
            <person name="Mullikin J.C."/>
            <person name="Meader S.J."/>
            <person name="Ponting C.P."/>
            <person name="Lunter G."/>
            <person name="Higashino S."/>
            <person name="Hobolth A."/>
            <person name="Dutheil J."/>
            <person name="Karakoc E."/>
            <person name="Alkan C."/>
            <person name="Sajjadian S."/>
            <person name="Catacchio C.R."/>
            <person name="Ventura M."/>
            <person name="Marques-Bonet T."/>
            <person name="Eichler E.E."/>
            <person name="Andre C."/>
            <person name="Atencia R."/>
            <person name="Mugisha L."/>
            <person name="Junhold J."/>
            <person name="Patterson N."/>
            <person name="Siebauer M."/>
            <person name="Good J.M."/>
            <person name="Fischer A."/>
            <person name="Ptak S.E."/>
            <person name="Lachmann M."/>
            <person name="Symer D.E."/>
            <person name="Mailund T."/>
            <person name="Schierup M.H."/>
            <person name="Andres A.M."/>
            <person name="Kelso J."/>
            <person name="Paabo S."/>
        </authorList>
    </citation>
    <scope>NUCLEOTIDE SEQUENCE [LARGE SCALE GENOMIC DNA]</scope>
</reference>
<feature type="compositionally biased region" description="Polar residues" evidence="1">
    <location>
        <begin position="42"/>
        <end position="71"/>
    </location>
</feature>